<evidence type="ECO:0000313" key="2">
    <source>
        <dbReference type="EMBL" id="MCP2313569.1"/>
    </source>
</evidence>
<gene>
    <name evidence="2" type="ORF">FHR36_006768</name>
</gene>
<dbReference type="Pfam" id="PF13508">
    <property type="entry name" value="Acetyltransf_7"/>
    <property type="match status" value="1"/>
</dbReference>
<dbReference type="PROSITE" id="PS51186">
    <property type="entry name" value="GNAT"/>
    <property type="match status" value="1"/>
</dbReference>
<dbReference type="Proteomes" id="UP001206483">
    <property type="component" value="Unassembled WGS sequence"/>
</dbReference>
<dbReference type="SUPFAM" id="SSF55729">
    <property type="entry name" value="Acyl-CoA N-acyltransferases (Nat)"/>
    <property type="match status" value="2"/>
</dbReference>
<protein>
    <submittedName>
        <fullName evidence="2">Ribosomal protein S18 acetylase RimI-like enzyme</fullName>
    </submittedName>
</protein>
<dbReference type="InterPro" id="IPR016181">
    <property type="entry name" value="Acyl_CoA_acyltransferase"/>
</dbReference>
<name>A0ABT1J803_9ACTN</name>
<reference evidence="2 3" key="1">
    <citation type="submission" date="2022-06" db="EMBL/GenBank/DDBJ databases">
        <title>Sequencing the genomes of 1000 actinobacteria strains.</title>
        <authorList>
            <person name="Klenk H.-P."/>
        </authorList>
    </citation>
    <scope>NUCLEOTIDE SEQUENCE [LARGE SCALE GENOMIC DNA]</scope>
    <source>
        <strain evidence="2 3">DSM 41656</strain>
    </source>
</reference>
<evidence type="ECO:0000259" key="1">
    <source>
        <dbReference type="PROSITE" id="PS51186"/>
    </source>
</evidence>
<comment type="caution">
    <text evidence="2">The sequence shown here is derived from an EMBL/GenBank/DDBJ whole genome shotgun (WGS) entry which is preliminary data.</text>
</comment>
<proteinExistence type="predicted"/>
<dbReference type="Gene3D" id="3.40.630.30">
    <property type="match status" value="1"/>
</dbReference>
<dbReference type="EMBL" id="JAMZDX010000007">
    <property type="protein sequence ID" value="MCP2313569.1"/>
    <property type="molecule type" value="Genomic_DNA"/>
</dbReference>
<accession>A0ABT1J803</accession>
<feature type="domain" description="N-acetyltransferase" evidence="1">
    <location>
        <begin position="171"/>
        <end position="318"/>
    </location>
</feature>
<sequence>MSTTVTPPPGLTVRAATPEDAAEVCALLNRVDLLEIGRAETEVAEVAAELGHPEVDLARDSWLLWEGRRLVGYGLLRDASGGERIDIDQYVLPDRQDGALHLFDLMEARAAERAAANGARRAVVHLHLNSAPTVDTAAMRARGWRAVRRYNVLTRPVSPAADPVPAPPAGVVLRDCTAEADRRIAHRLLQQSFAGHYDFRPRSYEEWLEDIDGANADWSLVWVAAVAGVGDAAVLRCRNDRGGTGWASNIGVLPQARGRGVGGHLLRHFFGAFAALGRGRVGLGVDTENGTGAPELYLRHGMALDFAVDTWELVVALG</sequence>
<organism evidence="2 3">
    <name type="scientific">Kitasatospora paracochleata</name>
    <dbReference type="NCBI Taxonomy" id="58354"/>
    <lineage>
        <taxon>Bacteria</taxon>
        <taxon>Bacillati</taxon>
        <taxon>Actinomycetota</taxon>
        <taxon>Actinomycetes</taxon>
        <taxon>Kitasatosporales</taxon>
        <taxon>Streptomycetaceae</taxon>
        <taxon>Kitasatospora</taxon>
    </lineage>
</organism>
<evidence type="ECO:0000313" key="3">
    <source>
        <dbReference type="Proteomes" id="UP001206483"/>
    </source>
</evidence>
<keyword evidence="3" id="KW-1185">Reference proteome</keyword>
<dbReference type="RefSeq" id="WP_253803576.1">
    <property type="nucleotide sequence ID" value="NZ_JAMZDX010000007.1"/>
</dbReference>
<dbReference type="InterPro" id="IPR000182">
    <property type="entry name" value="GNAT_dom"/>
</dbReference>
<dbReference type="CDD" id="cd04301">
    <property type="entry name" value="NAT_SF"/>
    <property type="match status" value="1"/>
</dbReference>